<gene>
    <name evidence="1" type="ORF">O6H91_19G040700</name>
</gene>
<sequence>MGLIYGVVEGALPVILKNAIVALATLRNMVDAIFQIVGLRRQVETRMNNNIYPSASESERNPSFGHISNKFVSQRVTEEIRKSLTLIRFEHLCEACTSNDCAVCLTKFEGQDSILKLPNCSHIFHKACLEKWLLDHQHTTCPLCRSSLLTDEIALFLMEREDAMMAEELAVWISLNHGLGLMSAPWLFRAYYGH</sequence>
<accession>A0ACC2AV66</accession>
<dbReference type="Proteomes" id="UP001162992">
    <property type="component" value="Chromosome 19"/>
</dbReference>
<name>A0ACC2AV66_DIPCM</name>
<evidence type="ECO:0000313" key="1">
    <source>
        <dbReference type="EMBL" id="KAJ7521162.1"/>
    </source>
</evidence>
<comment type="caution">
    <text evidence="1">The sequence shown here is derived from an EMBL/GenBank/DDBJ whole genome shotgun (WGS) entry which is preliminary data.</text>
</comment>
<evidence type="ECO:0000313" key="2">
    <source>
        <dbReference type="Proteomes" id="UP001162992"/>
    </source>
</evidence>
<proteinExistence type="predicted"/>
<reference evidence="2" key="1">
    <citation type="journal article" date="2024" name="Proc. Natl. Acad. Sci. U.S.A.">
        <title>Extraordinary preservation of gene collinearity over three hundred million years revealed in homosporous lycophytes.</title>
        <authorList>
            <person name="Li C."/>
            <person name="Wickell D."/>
            <person name="Kuo L.Y."/>
            <person name="Chen X."/>
            <person name="Nie B."/>
            <person name="Liao X."/>
            <person name="Peng D."/>
            <person name="Ji J."/>
            <person name="Jenkins J."/>
            <person name="Williams M."/>
            <person name="Shu S."/>
            <person name="Plott C."/>
            <person name="Barry K."/>
            <person name="Rajasekar S."/>
            <person name="Grimwood J."/>
            <person name="Han X."/>
            <person name="Sun S."/>
            <person name="Hou Z."/>
            <person name="He W."/>
            <person name="Dai G."/>
            <person name="Sun C."/>
            <person name="Schmutz J."/>
            <person name="Leebens-Mack J.H."/>
            <person name="Li F.W."/>
            <person name="Wang L."/>
        </authorList>
    </citation>
    <scope>NUCLEOTIDE SEQUENCE [LARGE SCALE GENOMIC DNA]</scope>
    <source>
        <strain evidence="2">cv. PW_Plant_1</strain>
    </source>
</reference>
<dbReference type="EMBL" id="CM055110">
    <property type="protein sequence ID" value="KAJ7521162.1"/>
    <property type="molecule type" value="Genomic_DNA"/>
</dbReference>
<protein>
    <submittedName>
        <fullName evidence="1">Uncharacterized protein</fullName>
    </submittedName>
</protein>
<organism evidence="1 2">
    <name type="scientific">Diphasiastrum complanatum</name>
    <name type="common">Issler's clubmoss</name>
    <name type="synonym">Lycopodium complanatum</name>
    <dbReference type="NCBI Taxonomy" id="34168"/>
    <lineage>
        <taxon>Eukaryota</taxon>
        <taxon>Viridiplantae</taxon>
        <taxon>Streptophyta</taxon>
        <taxon>Embryophyta</taxon>
        <taxon>Tracheophyta</taxon>
        <taxon>Lycopodiopsida</taxon>
        <taxon>Lycopodiales</taxon>
        <taxon>Lycopodiaceae</taxon>
        <taxon>Lycopodioideae</taxon>
        <taxon>Diphasiastrum</taxon>
    </lineage>
</organism>
<keyword evidence="2" id="KW-1185">Reference proteome</keyword>